<evidence type="ECO:0000256" key="8">
    <source>
        <dbReference type="SAM" id="SignalP"/>
    </source>
</evidence>
<comment type="similarity">
    <text evidence="2">Belongs to the cytochrome P450 family.</text>
</comment>
<dbReference type="PROSITE" id="PS00086">
    <property type="entry name" value="CYTOCHROME_P450"/>
    <property type="match status" value="1"/>
</dbReference>
<dbReference type="SUPFAM" id="SSF48264">
    <property type="entry name" value="Cytochrome P450"/>
    <property type="match status" value="1"/>
</dbReference>
<keyword evidence="5" id="KW-0560">Oxidoreductase</keyword>
<comment type="cofactor">
    <cofactor evidence="1">
        <name>heme</name>
        <dbReference type="ChEBI" id="CHEBI:30413"/>
    </cofactor>
</comment>
<reference evidence="9 10" key="1">
    <citation type="journal article" date="2024" name="J. Plant Pathol.">
        <title>Sequence and assembly of the genome of Seiridium unicorne, isolate CBS 538.82, causal agent of cypress canker disease.</title>
        <authorList>
            <person name="Scali E."/>
            <person name="Rocca G.D."/>
            <person name="Danti R."/>
            <person name="Garbelotto M."/>
            <person name="Barberini S."/>
            <person name="Baroncelli R."/>
            <person name="Emiliani G."/>
        </authorList>
    </citation>
    <scope>NUCLEOTIDE SEQUENCE [LARGE SCALE GENOMIC DNA]</scope>
    <source>
        <strain evidence="9 10">BM-138-508</strain>
    </source>
</reference>
<proteinExistence type="inferred from homology"/>
<keyword evidence="10" id="KW-1185">Reference proteome</keyword>
<dbReference type="InterPro" id="IPR036396">
    <property type="entry name" value="Cyt_P450_sf"/>
</dbReference>
<evidence type="ECO:0000256" key="5">
    <source>
        <dbReference type="ARBA" id="ARBA00023002"/>
    </source>
</evidence>
<sequence length="983" mass="105432">MLIKSLLVASCLALQGLAKPLDVALAPRYSSGGHTRLRGSRGLQRRDADVPFDLNFQVKDQTLFSGQWKPLDGQSVSLSLKCIDCRTWGTLDASATFPSNFEELVEDLGDLDPLNDIDLAVKFSGVGAFVDVGVTAALDGTVKIPLFKTESPLGIAVPGSQIGIIFSVDLVLGLTGEVATDTGFQIAIPDASSFTLPLDPSKDSVAKFDGVSASLLPLNANVPANLTIALQLGVQAGVKLTAGPSVDATALAGAFINIPEITIGEGFALNETCFPAFAEIDINAGAFVDIGADIGIIDLPGINPTASTTFFSAATSTCFGGSASSPVTTNAPACPTDLVTQTITTTPTQSLVACAVSAINCPASLTQLVVVQEPQTITTSSCPAGIGANTTSVQTVASPTDAVPLTPLPTPVTSTLSVDTSVTAPAQAITASAGSPSTAAGEVGTVGPIGTVTVTRPTQLSTNADMSIFAGLDALRDALPEGLPLSLVGVVVTVLIGIVYSVITQERPLAGFPLASLDGKGPRKSWLFHGRQVVAEGVQKYSGAFQVMSGTGPKIVVPNRFADELRNHPHLNFNKAFAKDFFTNYPGFEPFAQGLKDDTLMQETVRVKLTQSLGLVTDDLVDETTASLHDIYGENDQWHPMVLKDTVLHLVARLSSRVFLGKELCRNERWLEIAKNYTVDGFTASFLLRMVPSILRPVAYWLIPQCRSCRRAVADAHKIIDPEVERRVRAVDEAMARGEKPKKTADAIGWIHEVSRGRKIDYVSAQLSLTLAAIHTTTETTAQALFDVCQYPEVVEALRKEIIEVIGEYGWAKTSLYKLTLMDSFLKEGQRLRPLSSTSMNRFVEEEVTLSDGTVLPKGSRINVMTSFMDPKVYENPETFDAARFVKMRAQPGNENSWQFVTTNPEHMLFGHGQHACPGRFFASNEVKIALCQMLLKYDWRFVPGEGRPESQAFETNLGVSIKGKVELRRRKEEINLDLPIKS</sequence>
<comment type="caution">
    <text evidence="9">The sequence shown here is derived from an EMBL/GenBank/DDBJ whole genome shotgun (WGS) entry which is preliminary data.</text>
</comment>
<evidence type="ECO:0000256" key="2">
    <source>
        <dbReference type="ARBA" id="ARBA00010617"/>
    </source>
</evidence>
<evidence type="ECO:0000256" key="6">
    <source>
        <dbReference type="ARBA" id="ARBA00023004"/>
    </source>
</evidence>
<evidence type="ECO:0000256" key="7">
    <source>
        <dbReference type="ARBA" id="ARBA00023033"/>
    </source>
</evidence>
<evidence type="ECO:0008006" key="11">
    <source>
        <dbReference type="Google" id="ProtNLM"/>
    </source>
</evidence>
<keyword evidence="8" id="KW-0732">Signal</keyword>
<dbReference type="Gene3D" id="1.10.630.10">
    <property type="entry name" value="Cytochrome P450"/>
    <property type="match status" value="1"/>
</dbReference>
<feature type="chain" id="PRO_5047168375" description="Cytochrome P450" evidence="8">
    <location>
        <begin position="19"/>
        <end position="983"/>
    </location>
</feature>
<dbReference type="Pfam" id="PF00067">
    <property type="entry name" value="p450"/>
    <property type="match status" value="1"/>
</dbReference>
<accession>A0ABR2UUD2</accession>
<gene>
    <name evidence="9" type="ORF">SUNI508_08243</name>
</gene>
<organism evidence="9 10">
    <name type="scientific">Seiridium unicorne</name>
    <dbReference type="NCBI Taxonomy" id="138068"/>
    <lineage>
        <taxon>Eukaryota</taxon>
        <taxon>Fungi</taxon>
        <taxon>Dikarya</taxon>
        <taxon>Ascomycota</taxon>
        <taxon>Pezizomycotina</taxon>
        <taxon>Sordariomycetes</taxon>
        <taxon>Xylariomycetidae</taxon>
        <taxon>Amphisphaeriales</taxon>
        <taxon>Sporocadaceae</taxon>
        <taxon>Seiridium</taxon>
    </lineage>
</organism>
<dbReference type="InterPro" id="IPR017972">
    <property type="entry name" value="Cyt_P450_CS"/>
</dbReference>
<dbReference type="PANTHER" id="PTHR46206:SF2">
    <property type="entry name" value="CYTOCHROME P450 MONOOXYGENASE AUSG-RELATED"/>
    <property type="match status" value="1"/>
</dbReference>
<keyword evidence="3" id="KW-0349">Heme</keyword>
<evidence type="ECO:0000256" key="3">
    <source>
        <dbReference type="ARBA" id="ARBA00022617"/>
    </source>
</evidence>
<evidence type="ECO:0000313" key="10">
    <source>
        <dbReference type="Proteomes" id="UP001408356"/>
    </source>
</evidence>
<dbReference type="Proteomes" id="UP001408356">
    <property type="component" value="Unassembled WGS sequence"/>
</dbReference>
<dbReference type="PRINTS" id="PR00463">
    <property type="entry name" value="EP450I"/>
</dbReference>
<dbReference type="InterPro" id="IPR002401">
    <property type="entry name" value="Cyt_P450_E_grp-I"/>
</dbReference>
<dbReference type="InterPro" id="IPR001128">
    <property type="entry name" value="Cyt_P450"/>
</dbReference>
<keyword evidence="7" id="KW-0503">Monooxygenase</keyword>
<protein>
    <recommendedName>
        <fullName evidence="11">Cytochrome P450</fullName>
    </recommendedName>
</protein>
<keyword evidence="6" id="KW-0408">Iron</keyword>
<feature type="signal peptide" evidence="8">
    <location>
        <begin position="1"/>
        <end position="18"/>
    </location>
</feature>
<name>A0ABR2UUD2_9PEZI</name>
<evidence type="ECO:0000256" key="4">
    <source>
        <dbReference type="ARBA" id="ARBA00022723"/>
    </source>
</evidence>
<dbReference type="EMBL" id="JARVKF010000392">
    <property type="protein sequence ID" value="KAK9418282.1"/>
    <property type="molecule type" value="Genomic_DNA"/>
</dbReference>
<evidence type="ECO:0000313" key="9">
    <source>
        <dbReference type="EMBL" id="KAK9418282.1"/>
    </source>
</evidence>
<evidence type="ECO:0000256" key="1">
    <source>
        <dbReference type="ARBA" id="ARBA00001971"/>
    </source>
</evidence>
<dbReference type="PANTHER" id="PTHR46206">
    <property type="entry name" value="CYTOCHROME P450"/>
    <property type="match status" value="1"/>
</dbReference>
<dbReference type="CDD" id="cd11041">
    <property type="entry name" value="CYP503A1-like"/>
    <property type="match status" value="1"/>
</dbReference>
<keyword evidence="4" id="KW-0479">Metal-binding</keyword>